<dbReference type="EMBL" id="LCIN01000014">
    <property type="protein sequence ID" value="KKT56403.1"/>
    <property type="molecule type" value="Genomic_DNA"/>
</dbReference>
<dbReference type="AlphaFoldDB" id="A0A0G1IC68"/>
<dbReference type="Pfam" id="PF09424">
    <property type="entry name" value="YqeY"/>
    <property type="match status" value="1"/>
</dbReference>
<dbReference type="SUPFAM" id="SSF89095">
    <property type="entry name" value="GatB/YqeY motif"/>
    <property type="match status" value="1"/>
</dbReference>
<evidence type="ECO:0008006" key="3">
    <source>
        <dbReference type="Google" id="ProtNLM"/>
    </source>
</evidence>
<dbReference type="InterPro" id="IPR023168">
    <property type="entry name" value="GatB_Yqey_C_2"/>
</dbReference>
<dbReference type="PANTHER" id="PTHR28055:SF1">
    <property type="entry name" value="ALTERED INHERITANCE OF MITOCHONDRIA PROTEIN 41, MITOCHONDRIAL"/>
    <property type="match status" value="1"/>
</dbReference>
<dbReference type="Gene3D" id="1.10.1510.10">
    <property type="entry name" value="Uncharacterised protein YqeY/AIM41 PF09424, N-terminal domain"/>
    <property type="match status" value="1"/>
</dbReference>
<organism evidence="1 2">
    <name type="scientific">Candidatus Giovannonibacteria bacterium GW2011_GWB1_44_23</name>
    <dbReference type="NCBI Taxonomy" id="1618652"/>
    <lineage>
        <taxon>Bacteria</taxon>
        <taxon>Candidatus Giovannoniibacteriota</taxon>
    </lineage>
</organism>
<gene>
    <name evidence="1" type="ORF">UW49_C0014G0017</name>
</gene>
<protein>
    <recommendedName>
        <fullName evidence="3">Glutamyl-tRNA amidotransferase</fullName>
    </recommendedName>
</protein>
<evidence type="ECO:0000313" key="1">
    <source>
        <dbReference type="EMBL" id="KKT56403.1"/>
    </source>
</evidence>
<dbReference type="Gene3D" id="1.10.10.410">
    <property type="match status" value="1"/>
</dbReference>
<name>A0A0G1IC68_9BACT</name>
<proteinExistence type="predicted"/>
<comment type="caution">
    <text evidence="1">The sequence shown here is derived from an EMBL/GenBank/DDBJ whole genome shotgun (WGS) entry which is preliminary data.</text>
</comment>
<accession>A0A0G1IC68</accession>
<dbReference type="Proteomes" id="UP000033977">
    <property type="component" value="Unassembled WGS sequence"/>
</dbReference>
<dbReference type="InterPro" id="IPR019004">
    <property type="entry name" value="YqeY/Aim41"/>
</dbReference>
<reference evidence="1 2" key="1">
    <citation type="journal article" date="2015" name="Nature">
        <title>rRNA introns, odd ribosomes, and small enigmatic genomes across a large radiation of phyla.</title>
        <authorList>
            <person name="Brown C.T."/>
            <person name="Hug L.A."/>
            <person name="Thomas B.C."/>
            <person name="Sharon I."/>
            <person name="Castelle C.J."/>
            <person name="Singh A."/>
            <person name="Wilkins M.J."/>
            <person name="Williams K.H."/>
            <person name="Banfield J.F."/>
        </authorList>
    </citation>
    <scope>NUCLEOTIDE SEQUENCE [LARGE SCALE GENOMIC DNA]</scope>
</reference>
<dbReference type="PANTHER" id="PTHR28055">
    <property type="entry name" value="ALTERED INHERITANCE OF MITOCHONDRIA PROTEIN 41, MITOCHONDRIAL"/>
    <property type="match status" value="1"/>
</dbReference>
<dbReference type="InterPro" id="IPR003789">
    <property type="entry name" value="Asn/Gln_tRNA_amidoTrase-B-like"/>
</dbReference>
<evidence type="ECO:0000313" key="2">
    <source>
        <dbReference type="Proteomes" id="UP000033977"/>
    </source>
</evidence>
<dbReference type="GO" id="GO:0016884">
    <property type="term" value="F:carbon-nitrogen ligase activity, with glutamine as amido-N-donor"/>
    <property type="evidence" value="ECO:0007669"/>
    <property type="project" value="InterPro"/>
</dbReference>
<dbReference type="InterPro" id="IPR042184">
    <property type="entry name" value="YqeY/Aim41_N"/>
</dbReference>
<sequence length="154" mass="17237">MKNLKDKIAEDQKNALKEGDTLRLSTLRMLSAAIANREIELRKKDVGLSNQEILDVISSEAKKRKDAAQGYRTGAREELAQKEEAELKILQSYLPPEIAEEDLRRIIKDGIREAGAKSQQDFAKVMKIIMPTLKGKASGDRISSTLKEELNKAT</sequence>